<dbReference type="AlphaFoldDB" id="A0A091B556"/>
<keyword evidence="5" id="KW-0949">S-adenosyl-L-methionine</keyword>
<evidence type="ECO:0000256" key="5">
    <source>
        <dbReference type="ARBA" id="ARBA00022691"/>
    </source>
</evidence>
<dbReference type="GO" id="GO:0008170">
    <property type="term" value="F:N-methyltransferase activity"/>
    <property type="evidence" value="ECO:0007669"/>
    <property type="project" value="InterPro"/>
</dbReference>
<feature type="domain" description="DNA methylase adenine-specific" evidence="8">
    <location>
        <begin position="8"/>
        <end position="255"/>
    </location>
</feature>
<name>A0A091B556_9GAMM</name>
<evidence type="ECO:0000313" key="9">
    <source>
        <dbReference type="EMBL" id="KFN46667.1"/>
    </source>
</evidence>
<dbReference type="PANTHER" id="PTHR42933:SF1">
    <property type="entry name" value="SITE-SPECIFIC DNA-METHYLTRANSFERASE (ADENINE-SPECIFIC)"/>
    <property type="match status" value="1"/>
</dbReference>
<dbReference type="PATRIC" id="fig|1384056.3.peg.1166"/>
<dbReference type="GO" id="GO:0003677">
    <property type="term" value="F:DNA binding"/>
    <property type="evidence" value="ECO:0007669"/>
    <property type="project" value="InterPro"/>
</dbReference>
<comment type="caution">
    <text evidence="9">The sequence shown here is derived from an EMBL/GenBank/DDBJ whole genome shotgun (WGS) entry which is preliminary data.</text>
</comment>
<proteinExistence type="inferred from homology"/>
<dbReference type="InterPro" id="IPR051537">
    <property type="entry name" value="DNA_Adenine_Mtase"/>
</dbReference>
<keyword evidence="10" id="KW-1185">Reference proteome</keyword>
<dbReference type="GO" id="GO:0032259">
    <property type="term" value="P:methylation"/>
    <property type="evidence" value="ECO:0007669"/>
    <property type="project" value="UniProtKB-KW"/>
</dbReference>
<dbReference type="InterPro" id="IPR003356">
    <property type="entry name" value="DNA_methylase_A-5"/>
</dbReference>
<accession>A0A091B556</accession>
<dbReference type="Gene3D" id="3.40.50.150">
    <property type="entry name" value="Vaccinia Virus protein VP39"/>
    <property type="match status" value="1"/>
</dbReference>
<dbReference type="EC" id="2.1.1.72" evidence="2"/>
<evidence type="ECO:0000256" key="3">
    <source>
        <dbReference type="ARBA" id="ARBA00022603"/>
    </source>
</evidence>
<comment type="similarity">
    <text evidence="1">Belongs to the N(4)/N(6)-methyltransferase family.</text>
</comment>
<gene>
    <name evidence="9" type="ORF">N787_09710</name>
</gene>
<evidence type="ECO:0000256" key="4">
    <source>
        <dbReference type="ARBA" id="ARBA00022679"/>
    </source>
</evidence>
<sequence>MALAHAIGEAHCSIWSQDISQKSSSLLRLNLVLNKLVHSIPNITQGNTILHPVHKDGKALKQFDYIVSNPPFKMDFSDFRDDLDNDVNKRRFFAGIPKVPKKKMEGMAIYLLFIQHIIASLKPGGKAAVVVPTGFIAAVSGIELRIRKKLVDERMIAGVVSMPSNIFATTGTNVSILFIDRTAHDSVVLIDASALGEKVKDGKNQKTLLSPTEERRIVDTFNARKQVEDFSAVVDCETIVAKNYSLSAGQYFGVKVAYEDISTKEYAARMEAYQSNIAGMFENSRALEAEILKSIRGLRYAD</sequence>
<dbReference type="PRINTS" id="PR00507">
    <property type="entry name" value="N12N6MTFRASE"/>
</dbReference>
<dbReference type="GO" id="GO:0009007">
    <property type="term" value="F:site-specific DNA-methyltransferase (adenine-specific) activity"/>
    <property type="evidence" value="ECO:0007669"/>
    <property type="project" value="UniProtKB-EC"/>
</dbReference>
<comment type="catalytic activity">
    <reaction evidence="7">
        <text>a 2'-deoxyadenosine in DNA + S-adenosyl-L-methionine = an N(6)-methyl-2'-deoxyadenosine in DNA + S-adenosyl-L-homocysteine + H(+)</text>
        <dbReference type="Rhea" id="RHEA:15197"/>
        <dbReference type="Rhea" id="RHEA-COMP:12418"/>
        <dbReference type="Rhea" id="RHEA-COMP:12419"/>
        <dbReference type="ChEBI" id="CHEBI:15378"/>
        <dbReference type="ChEBI" id="CHEBI:57856"/>
        <dbReference type="ChEBI" id="CHEBI:59789"/>
        <dbReference type="ChEBI" id="CHEBI:90615"/>
        <dbReference type="ChEBI" id="CHEBI:90616"/>
        <dbReference type="EC" id="2.1.1.72"/>
    </reaction>
</comment>
<evidence type="ECO:0000256" key="7">
    <source>
        <dbReference type="ARBA" id="ARBA00047942"/>
    </source>
</evidence>
<dbReference type="Proteomes" id="UP000029393">
    <property type="component" value="Unassembled WGS sequence"/>
</dbReference>
<dbReference type="SUPFAM" id="SSF53335">
    <property type="entry name" value="S-adenosyl-L-methionine-dependent methyltransferases"/>
    <property type="match status" value="1"/>
</dbReference>
<evidence type="ECO:0000313" key="10">
    <source>
        <dbReference type="Proteomes" id="UP000029393"/>
    </source>
</evidence>
<reference evidence="9 10" key="1">
    <citation type="submission" date="2013-09" db="EMBL/GenBank/DDBJ databases">
        <title>Genome sequencing of Arenimonas metalli.</title>
        <authorList>
            <person name="Chen F."/>
            <person name="Wang G."/>
        </authorList>
    </citation>
    <scope>NUCLEOTIDE SEQUENCE [LARGE SCALE GENOMIC DNA]</scope>
    <source>
        <strain evidence="9 10">CF5-1</strain>
    </source>
</reference>
<evidence type="ECO:0000259" key="8">
    <source>
        <dbReference type="Pfam" id="PF02384"/>
    </source>
</evidence>
<dbReference type="Pfam" id="PF02384">
    <property type="entry name" value="N6_Mtase"/>
    <property type="match status" value="1"/>
</dbReference>
<protein>
    <recommendedName>
        <fullName evidence="2">site-specific DNA-methyltransferase (adenine-specific)</fullName>
        <ecNumber evidence="2">2.1.1.72</ecNumber>
    </recommendedName>
</protein>
<dbReference type="EMBL" id="AVCK01000014">
    <property type="protein sequence ID" value="KFN46667.1"/>
    <property type="molecule type" value="Genomic_DNA"/>
</dbReference>
<dbReference type="InterPro" id="IPR002052">
    <property type="entry name" value="DNA_methylase_N6_adenine_CS"/>
</dbReference>
<organism evidence="9 10">
    <name type="scientific">Arenimonas metalli CF5-1</name>
    <dbReference type="NCBI Taxonomy" id="1384056"/>
    <lineage>
        <taxon>Bacteria</taxon>
        <taxon>Pseudomonadati</taxon>
        <taxon>Pseudomonadota</taxon>
        <taxon>Gammaproteobacteria</taxon>
        <taxon>Lysobacterales</taxon>
        <taxon>Lysobacteraceae</taxon>
        <taxon>Arenimonas</taxon>
    </lineage>
</organism>
<dbReference type="eggNOG" id="COG0286">
    <property type="taxonomic scope" value="Bacteria"/>
</dbReference>
<dbReference type="InterPro" id="IPR029063">
    <property type="entry name" value="SAM-dependent_MTases_sf"/>
</dbReference>
<keyword evidence="6" id="KW-0680">Restriction system</keyword>
<dbReference type="GO" id="GO:0009307">
    <property type="term" value="P:DNA restriction-modification system"/>
    <property type="evidence" value="ECO:0007669"/>
    <property type="project" value="UniProtKB-KW"/>
</dbReference>
<evidence type="ECO:0000256" key="6">
    <source>
        <dbReference type="ARBA" id="ARBA00022747"/>
    </source>
</evidence>
<evidence type="ECO:0000256" key="1">
    <source>
        <dbReference type="ARBA" id="ARBA00006594"/>
    </source>
</evidence>
<dbReference type="PROSITE" id="PS00092">
    <property type="entry name" value="N6_MTASE"/>
    <property type="match status" value="1"/>
</dbReference>
<keyword evidence="4" id="KW-0808">Transferase</keyword>
<evidence type="ECO:0000256" key="2">
    <source>
        <dbReference type="ARBA" id="ARBA00011900"/>
    </source>
</evidence>
<dbReference type="PANTHER" id="PTHR42933">
    <property type="entry name" value="SLR6095 PROTEIN"/>
    <property type="match status" value="1"/>
</dbReference>
<dbReference type="STRING" id="1384056.N787_09710"/>
<keyword evidence="3" id="KW-0489">Methyltransferase</keyword>